<dbReference type="GO" id="GO:0008270">
    <property type="term" value="F:zinc ion binding"/>
    <property type="evidence" value="ECO:0007669"/>
    <property type="project" value="UniProtKB-KW"/>
</dbReference>
<dbReference type="PANTHER" id="PTHR46158">
    <property type="entry name" value="OS02G0165000 PROTEIN"/>
    <property type="match status" value="1"/>
</dbReference>
<dbReference type="InterPro" id="IPR013083">
    <property type="entry name" value="Znf_RING/FYVE/PHD"/>
</dbReference>
<dbReference type="SUPFAM" id="SSF117281">
    <property type="entry name" value="Kelch motif"/>
    <property type="match status" value="1"/>
</dbReference>
<feature type="transmembrane region" description="Helical" evidence="7">
    <location>
        <begin position="895"/>
        <end position="912"/>
    </location>
</feature>
<dbReference type="Pfam" id="PF01344">
    <property type="entry name" value="Kelch_1"/>
    <property type="match status" value="2"/>
</dbReference>
<evidence type="ECO:0000313" key="9">
    <source>
        <dbReference type="EMBL" id="KAJ9540408.1"/>
    </source>
</evidence>
<accession>A0AA38SK86</accession>
<feature type="compositionally biased region" description="Basic and acidic residues" evidence="6">
    <location>
        <begin position="1"/>
        <end position="10"/>
    </location>
</feature>
<sequence length="1026" mass="114344">MGLEDSDKKRLMSSHYKINNNSSSNYLLEEEKEEEEEGSGGLEKMKNKKKNRGGQYDGQLKYASNDSLLPGMYDDVALICLAWVCRFDYASLSCLNTRFNLLMKTGYLYELRKQLGVVEHWVYMVSDPRGWEGFDPTTNKWMRLPRIPCDECFNHADKESLAVGSELLVFGRELFEFAIWKYSLVRGIWVKCEGMNHPRCLFGSGTLGSIAIVAGGSDQNGNILKSAELYDSSSGKWTMLPNMHSPRRLCSGFFMDGKFYVIGGMTSPNDSLTCGEEFDLKTRKWRKIDGMYPNVNRAAQAPPLVAVVGDELYAVEYLSNMVKKYDKEKNSWDVLGRLPVRADSSNGWGLAFKACGDRLLVVGGQRGPEGEAIVLNSWTPKSGVKDGILDWKVLGVKEHAGVGNFVDLPDDNFGFTITCLKNIIAAASSLVTENMVPISEYFDIKTLYFNNKPTSTAETNTKQTKTTKPKQHLTTQREQDFSSTSRNKQPKRNTGLTTKLRGKSGGNEQQQKNIINKERKEKNGLTSERSCGFRSMVGVVHLAVQEEVSEESIEAQNGKQWRKQNLFLEIPSRTIQPSSSSEEFVAIKMPQTPTPTPKKVNFNLTPRPSEVRSPASTRTKSSKKSLLPKLSFKNRNSVSDTEKAVVNTIPTTPSTLPQEKPSMSRSWSFTKIFTPRSKRPMSLPVTPVGHSDPGLVSGINMEAKVQGQMARSRSVPNLNKDASIKRMDSFFRVVPSTPRAKDADATTPTPTPRGDVVEEEVDDGGEDIPEEEAVCRICFVELREGGETLKMECSCKGELALAHQECAVKWFSIKGNKTCDVCHQDVRNLSVTLLRIQSSARNRSSASASGATHLETHGYGDLYRVWQEVPILVIVSMLAYFCFLEQLLVRNMGTGAIALSLPFSCVLGLLSSMTASTMVKRRFIWLYASIQFSSVVLFAHIFYDLIRIQPVLSILLATFAGCGVVMCCSSILVEVLRLRRQWVARSNHESYSRDVLHREAPLSSSSEANPSHQIEMRNTEAASTGI</sequence>
<dbReference type="InterPro" id="IPR006652">
    <property type="entry name" value="Kelch_1"/>
</dbReference>
<dbReference type="SMART" id="SM00744">
    <property type="entry name" value="RINGv"/>
    <property type="match status" value="1"/>
</dbReference>
<dbReference type="Proteomes" id="UP001172457">
    <property type="component" value="Chromosome 7"/>
</dbReference>
<evidence type="ECO:0000256" key="5">
    <source>
        <dbReference type="ARBA" id="ARBA00022833"/>
    </source>
</evidence>
<dbReference type="Gene3D" id="3.30.40.10">
    <property type="entry name" value="Zinc/RING finger domain, C3HC4 (zinc finger)"/>
    <property type="match status" value="1"/>
</dbReference>
<evidence type="ECO:0000256" key="3">
    <source>
        <dbReference type="ARBA" id="ARBA00022737"/>
    </source>
</evidence>
<dbReference type="CDD" id="cd16495">
    <property type="entry name" value="RING_CH-C4HC3_MARCH"/>
    <property type="match status" value="1"/>
</dbReference>
<feature type="domain" description="RING-CH-type" evidence="8">
    <location>
        <begin position="767"/>
        <end position="829"/>
    </location>
</feature>
<dbReference type="SUPFAM" id="SSF57850">
    <property type="entry name" value="RING/U-box"/>
    <property type="match status" value="1"/>
</dbReference>
<feature type="transmembrane region" description="Helical" evidence="7">
    <location>
        <begin position="952"/>
        <end position="976"/>
    </location>
</feature>
<evidence type="ECO:0000256" key="2">
    <source>
        <dbReference type="ARBA" id="ARBA00022723"/>
    </source>
</evidence>
<evidence type="ECO:0000259" key="8">
    <source>
        <dbReference type="PROSITE" id="PS51292"/>
    </source>
</evidence>
<feature type="compositionally biased region" description="Low complexity" evidence="6">
    <location>
        <begin position="612"/>
        <end position="625"/>
    </location>
</feature>
<dbReference type="Gene3D" id="2.120.10.80">
    <property type="entry name" value="Kelch-type beta propeller"/>
    <property type="match status" value="1"/>
</dbReference>
<keyword evidence="5" id="KW-0862">Zinc</keyword>
<proteinExistence type="predicted"/>
<feature type="compositionally biased region" description="Low complexity" evidence="6">
    <location>
        <begin position="454"/>
        <end position="464"/>
    </location>
</feature>
<feature type="region of interest" description="Disordered" evidence="6">
    <location>
        <begin position="738"/>
        <end position="765"/>
    </location>
</feature>
<feature type="region of interest" description="Disordered" evidence="6">
    <location>
        <begin position="1002"/>
        <end position="1026"/>
    </location>
</feature>
<evidence type="ECO:0000256" key="4">
    <source>
        <dbReference type="ARBA" id="ARBA00022771"/>
    </source>
</evidence>
<keyword evidence="10" id="KW-1185">Reference proteome</keyword>
<dbReference type="FunFam" id="2.120.10.80:FF:000007">
    <property type="entry name" value="F-box/kelch-repeat protein SKIP11"/>
    <property type="match status" value="1"/>
</dbReference>
<keyword evidence="7" id="KW-0472">Membrane</keyword>
<feature type="compositionally biased region" description="Low complexity" evidence="6">
    <location>
        <begin position="745"/>
        <end position="754"/>
    </location>
</feature>
<feature type="compositionally biased region" description="Polar residues" evidence="6">
    <location>
        <begin position="1002"/>
        <end position="1012"/>
    </location>
</feature>
<dbReference type="AlphaFoldDB" id="A0AA38SK86"/>
<gene>
    <name evidence="9" type="ORF">OSB04_026914</name>
</gene>
<keyword evidence="3" id="KW-0677">Repeat</keyword>
<dbReference type="SMART" id="SM00612">
    <property type="entry name" value="Kelch"/>
    <property type="match status" value="3"/>
</dbReference>
<keyword evidence="4" id="KW-0863">Zinc-finger</keyword>
<keyword evidence="7" id="KW-1133">Transmembrane helix</keyword>
<protein>
    <recommendedName>
        <fullName evidence="8">RING-CH-type domain-containing protein</fullName>
    </recommendedName>
</protein>
<feature type="region of interest" description="Disordered" evidence="6">
    <location>
        <begin position="1"/>
        <end position="53"/>
    </location>
</feature>
<feature type="transmembrane region" description="Helical" evidence="7">
    <location>
        <begin position="924"/>
        <end position="946"/>
    </location>
</feature>
<keyword evidence="1" id="KW-0880">Kelch repeat</keyword>
<dbReference type="GO" id="GO:0005634">
    <property type="term" value="C:nucleus"/>
    <property type="evidence" value="ECO:0007669"/>
    <property type="project" value="UniProtKB-ARBA"/>
</dbReference>
<organism evidence="9 10">
    <name type="scientific">Centaurea solstitialis</name>
    <name type="common">yellow star-thistle</name>
    <dbReference type="NCBI Taxonomy" id="347529"/>
    <lineage>
        <taxon>Eukaryota</taxon>
        <taxon>Viridiplantae</taxon>
        <taxon>Streptophyta</taxon>
        <taxon>Embryophyta</taxon>
        <taxon>Tracheophyta</taxon>
        <taxon>Spermatophyta</taxon>
        <taxon>Magnoliopsida</taxon>
        <taxon>eudicotyledons</taxon>
        <taxon>Gunneridae</taxon>
        <taxon>Pentapetalae</taxon>
        <taxon>asterids</taxon>
        <taxon>campanulids</taxon>
        <taxon>Asterales</taxon>
        <taxon>Asteraceae</taxon>
        <taxon>Carduoideae</taxon>
        <taxon>Cardueae</taxon>
        <taxon>Centaureinae</taxon>
        <taxon>Centaurea</taxon>
    </lineage>
</organism>
<evidence type="ECO:0000256" key="1">
    <source>
        <dbReference type="ARBA" id="ARBA00022441"/>
    </source>
</evidence>
<name>A0AA38SK86_9ASTR</name>
<feature type="region of interest" description="Disordered" evidence="6">
    <location>
        <begin position="605"/>
        <end position="625"/>
    </location>
</feature>
<feature type="compositionally biased region" description="Polar residues" evidence="6">
    <location>
        <begin position="481"/>
        <end position="497"/>
    </location>
</feature>
<evidence type="ECO:0000313" key="10">
    <source>
        <dbReference type="Proteomes" id="UP001172457"/>
    </source>
</evidence>
<dbReference type="PROSITE" id="PS51292">
    <property type="entry name" value="ZF_RING_CH"/>
    <property type="match status" value="1"/>
</dbReference>
<feature type="compositionally biased region" description="Acidic residues" evidence="6">
    <location>
        <begin position="28"/>
        <end position="38"/>
    </location>
</feature>
<evidence type="ECO:0000256" key="6">
    <source>
        <dbReference type="SAM" id="MobiDB-lite"/>
    </source>
</evidence>
<dbReference type="InterPro" id="IPR011016">
    <property type="entry name" value="Znf_RING-CH"/>
</dbReference>
<dbReference type="PANTHER" id="PTHR46158:SF1">
    <property type="entry name" value="RING_U-BOX SUPERFAMILY PROTEIN"/>
    <property type="match status" value="1"/>
</dbReference>
<reference evidence="9" key="1">
    <citation type="submission" date="2023-03" db="EMBL/GenBank/DDBJ databases">
        <title>Chromosome-scale reference genome and RAD-based genetic map of yellow starthistle (Centaurea solstitialis) reveal putative structural variation and QTLs associated with invader traits.</title>
        <authorList>
            <person name="Reatini B."/>
            <person name="Cang F.A."/>
            <person name="Jiang Q."/>
            <person name="Mckibben M.T.W."/>
            <person name="Barker M.S."/>
            <person name="Rieseberg L.H."/>
            <person name="Dlugosch K.M."/>
        </authorList>
    </citation>
    <scope>NUCLEOTIDE SEQUENCE</scope>
    <source>
        <strain evidence="9">CAN-66</strain>
        <tissue evidence="9">Leaf</tissue>
    </source>
</reference>
<feature type="region of interest" description="Disordered" evidence="6">
    <location>
        <begin position="454"/>
        <end position="513"/>
    </location>
</feature>
<dbReference type="Pfam" id="PF12906">
    <property type="entry name" value="RINGv"/>
    <property type="match status" value="1"/>
</dbReference>
<dbReference type="InterPro" id="IPR015915">
    <property type="entry name" value="Kelch-typ_b-propeller"/>
</dbReference>
<comment type="caution">
    <text evidence="9">The sequence shown here is derived from an EMBL/GenBank/DDBJ whole genome shotgun (WGS) entry which is preliminary data.</text>
</comment>
<keyword evidence="7" id="KW-0812">Transmembrane</keyword>
<keyword evidence="2" id="KW-0479">Metal-binding</keyword>
<evidence type="ECO:0000256" key="7">
    <source>
        <dbReference type="SAM" id="Phobius"/>
    </source>
</evidence>
<dbReference type="EMBL" id="JARYMX010000007">
    <property type="protein sequence ID" value="KAJ9540408.1"/>
    <property type="molecule type" value="Genomic_DNA"/>
</dbReference>